<evidence type="ECO:0000259" key="12">
    <source>
        <dbReference type="Pfam" id="PF18364"/>
    </source>
</evidence>
<feature type="binding site" evidence="9">
    <location>
        <position position="368"/>
    </location>
    <ligand>
        <name>Mo-bis(molybdopterin guanine dinucleotide)</name>
        <dbReference type="ChEBI" id="CHEBI:60539"/>
    </ligand>
</feature>
<evidence type="ECO:0000256" key="7">
    <source>
        <dbReference type="ARBA" id="ARBA00022764"/>
    </source>
</evidence>
<comment type="similarity">
    <text evidence="2">Belongs to the prokaryotic molybdopterin-containing oxidoreductase family.</text>
</comment>
<dbReference type="HOGENOM" id="CLU_000422_13_3_6"/>
<evidence type="ECO:0000313" key="14">
    <source>
        <dbReference type="Proteomes" id="UP000029986"/>
    </source>
</evidence>
<dbReference type="Pfam" id="PF18364">
    <property type="entry name" value="Molybdopterin_N"/>
    <property type="match status" value="1"/>
</dbReference>
<dbReference type="InterPro" id="IPR006655">
    <property type="entry name" value="Mopterin_OxRdtase_prok_CS"/>
</dbReference>
<dbReference type="GO" id="GO:0009055">
    <property type="term" value="F:electron transfer activity"/>
    <property type="evidence" value="ECO:0007669"/>
    <property type="project" value="TreeGrafter"/>
</dbReference>
<keyword evidence="14" id="KW-1185">Reference proteome</keyword>
<dbReference type="FunFam" id="3.40.228.10:FF:000003">
    <property type="entry name" value="Biotin sulfoxide reductase 2"/>
    <property type="match status" value="1"/>
</dbReference>
<dbReference type="GO" id="GO:0030151">
    <property type="term" value="F:molybdenum ion binding"/>
    <property type="evidence" value="ECO:0007669"/>
    <property type="project" value="TreeGrafter"/>
</dbReference>
<evidence type="ECO:0000256" key="3">
    <source>
        <dbReference type="ARBA" id="ARBA00011885"/>
    </source>
</evidence>
<dbReference type="InterPro" id="IPR006311">
    <property type="entry name" value="TAT_signal"/>
</dbReference>
<evidence type="ECO:0000256" key="9">
    <source>
        <dbReference type="PIRSR" id="PIRSR606658-1"/>
    </source>
</evidence>
<reference evidence="13 14" key="1">
    <citation type="journal article" date="2014" name="Gut Pathog.">
        <title>Gene clusters of Hafnia alvei strain FB1 important in survival and pathogenesis: a draft genome perspective.</title>
        <authorList>
            <person name="Tan J.Y."/>
            <person name="Yin W.F."/>
            <person name="Chan K.G."/>
        </authorList>
    </citation>
    <scope>NUCLEOTIDE SEQUENCE [LARGE SCALE GENOMIC DNA]</scope>
    <source>
        <strain evidence="13 14">FB1</strain>
    </source>
</reference>
<dbReference type="PROSITE" id="PS00490">
    <property type="entry name" value="MOLYBDOPTERIN_PROK_2"/>
    <property type="match status" value="1"/>
</dbReference>
<feature type="binding site" evidence="9">
    <location>
        <position position="477"/>
    </location>
    <ligand>
        <name>Mo-bis(molybdopterin guanine dinucleotide)</name>
        <dbReference type="ChEBI" id="CHEBI:60539"/>
    </ligand>
</feature>
<protein>
    <recommendedName>
        <fullName evidence="3">trimethylamine-N-oxide reductase</fullName>
        <ecNumber evidence="3">1.7.2.3</ecNumber>
    </recommendedName>
</protein>
<dbReference type="InterPro" id="IPR019546">
    <property type="entry name" value="TAT_signal_bac_arc"/>
</dbReference>
<dbReference type="eggNOG" id="COG0243">
    <property type="taxonomic scope" value="Bacteria"/>
</dbReference>
<feature type="binding site" evidence="9">
    <location>
        <position position="782"/>
    </location>
    <ligand>
        <name>Mo-bis(molybdopterin guanine dinucleotide)</name>
        <dbReference type="ChEBI" id="CHEBI:60539"/>
    </ligand>
</feature>
<dbReference type="InterPro" id="IPR006658">
    <property type="entry name" value="BisC"/>
</dbReference>
<dbReference type="Gene3D" id="2.40.40.20">
    <property type="match status" value="1"/>
</dbReference>
<proteinExistence type="inferred from homology"/>
<dbReference type="InterPro" id="IPR041460">
    <property type="entry name" value="Molybdopterin_N"/>
</dbReference>
<accession>A0A097R6L4</accession>
<dbReference type="CDD" id="cd02793">
    <property type="entry name" value="MopB_CT_DMSOR-BSOR-TMAOR"/>
    <property type="match status" value="1"/>
</dbReference>
<dbReference type="Proteomes" id="UP000029986">
    <property type="component" value="Chromosome"/>
</dbReference>
<evidence type="ECO:0000259" key="11">
    <source>
        <dbReference type="Pfam" id="PF01568"/>
    </source>
</evidence>
<feature type="binding site" evidence="9">
    <location>
        <position position="154"/>
    </location>
    <ligand>
        <name>Mo-bis(molybdopterin guanine dinucleotide)</name>
        <dbReference type="ChEBI" id="CHEBI:60539"/>
    </ligand>
</feature>
<dbReference type="AlphaFoldDB" id="A0A097R6L4"/>
<dbReference type="EMBL" id="CP009706">
    <property type="protein sequence ID" value="AIU74352.1"/>
    <property type="molecule type" value="Genomic_DNA"/>
</dbReference>
<dbReference type="InterPro" id="IPR050612">
    <property type="entry name" value="Prok_Mopterin_Oxidored"/>
</dbReference>
<dbReference type="PANTHER" id="PTHR43742:SF4">
    <property type="entry name" value="TRIMETHYLAMINE-N-OXIDE REDUCTASE 1"/>
    <property type="match status" value="1"/>
</dbReference>
<dbReference type="Gene3D" id="3.90.55.10">
    <property type="entry name" value="Dimethylsulfoxide Reductase, domain 3"/>
    <property type="match status" value="1"/>
</dbReference>
<dbReference type="PATRIC" id="fig|1453496.5.peg.3998"/>
<evidence type="ECO:0000256" key="8">
    <source>
        <dbReference type="ARBA" id="ARBA00023002"/>
    </source>
</evidence>
<dbReference type="GO" id="GO:0043546">
    <property type="term" value="F:molybdopterin cofactor binding"/>
    <property type="evidence" value="ECO:0007669"/>
    <property type="project" value="InterPro"/>
</dbReference>
<keyword evidence="6" id="KW-0732">Signal</keyword>
<sequence length="838" mass="93603">MELNDFKLSRRRFMTGVLATGAASILAPNPLIGKVWAAGEMPEQWLQSGSHFGAFEAKVVNGEWIETRPFKHDKYPCDMLNAVREIVYNPSRVRYPMVRLDWLRQREKSDRSQRGDNRFVRVSWDQALDLVYQELERVQKEAGSSGVFTGLADWQMIGKLHKAGGAMDRGLGLHGSYVTTVGDYSAAAAQVILPHVMGSLEVYEQQTSLPLVIENTNTIVLWGCDPIKNLQIEYLVPDHQPFDYWQQIKERVAQGKMRVISVDPVRSKTQNYLGCEQLALNPQTDVALMLGVAWTLYQEKLYDSAFIKDYCVGFEQFLPYLLGEHDNQPKSPEWAAKICGLSAENIRDFARLLVKGRTQFMGGWCAQRMHHGEQYPWMLVVLASMVGQIGLPGGGVGFGWHYNGGGTVTSLGPVLSGLGSISNPPAPIHAADFRGASEQIPVSRIVDCLLSPGKKVEFNGTTITYPDIKMAIYSAANPFHAQQDRNRMIEAWKKLETVVVLDHQWTASCRFADIVLPVTTRYERNDIEQFGTHSNKGLMAIRQIVKPQYEARHDFDVFTDLCKRFGRDEVYSEKRSEMEWIKAIYEEGVTQGAAIGVTMPDFDTFWNGEGYIEYPAGKPWVRHGDFRDQPDLNPLGTPSGLIEIYSKTIADFHYQDCPGHPVWMEPFERNHGGHGAEQHPLHLQSCHPDKRLHSQICSSDSFRKTYTVANREPLYISPEDAKTRGLKNGDVARVFNARGQVLAGVVISPDYAPGVVRIHEGAWYSPKEGGKSGTLCTYGDPNVLSADIGTSSLSQGPSAHTALVQVERYKGELPNVTGFGGPHEIQLTTGKEELHATA</sequence>
<evidence type="ECO:0000259" key="10">
    <source>
        <dbReference type="Pfam" id="PF00384"/>
    </source>
</evidence>
<evidence type="ECO:0000313" key="13">
    <source>
        <dbReference type="EMBL" id="AIU74352.1"/>
    </source>
</evidence>
<dbReference type="InterPro" id="IPR006657">
    <property type="entry name" value="MoPterin_dinucl-bd_dom"/>
</dbReference>
<dbReference type="OrthoDB" id="9815647at2"/>
<dbReference type="InterPro" id="IPR006656">
    <property type="entry name" value="Mopterin_OxRdtase"/>
</dbReference>
<evidence type="ECO:0000256" key="1">
    <source>
        <dbReference type="ARBA" id="ARBA00004418"/>
    </source>
</evidence>
<dbReference type="Pfam" id="PF00384">
    <property type="entry name" value="Molybdopterin"/>
    <property type="match status" value="1"/>
</dbReference>
<feature type="domain" description="Molybdopterin oxidoreductase N-terminal" evidence="12">
    <location>
        <begin position="48"/>
        <end position="88"/>
    </location>
</feature>
<evidence type="ECO:0000256" key="4">
    <source>
        <dbReference type="ARBA" id="ARBA00022505"/>
    </source>
</evidence>
<dbReference type="InterPro" id="IPR009010">
    <property type="entry name" value="Asp_de-COase-like_dom_sf"/>
</dbReference>
<dbReference type="Gene3D" id="3.40.228.10">
    <property type="entry name" value="Dimethylsulfoxide Reductase, domain 2"/>
    <property type="match status" value="1"/>
</dbReference>
<dbReference type="InterPro" id="IPR041954">
    <property type="entry name" value="CT_DMSOR/BSOR/TMAOR"/>
</dbReference>
<dbReference type="NCBIfam" id="TIGR01409">
    <property type="entry name" value="TAT_signal_seq"/>
    <property type="match status" value="1"/>
</dbReference>
<gene>
    <name evidence="13" type="ORF">AT03_19430</name>
</gene>
<dbReference type="NCBIfam" id="NF011682">
    <property type="entry name" value="PRK15102.1"/>
    <property type="match status" value="1"/>
</dbReference>
<name>A0A097R6L4_HAFAL</name>
<organism evidence="13 14">
    <name type="scientific">Hafnia alvei FB1</name>
    <dbReference type="NCBI Taxonomy" id="1453496"/>
    <lineage>
        <taxon>Bacteria</taxon>
        <taxon>Pseudomonadati</taxon>
        <taxon>Pseudomonadota</taxon>
        <taxon>Gammaproteobacteria</taxon>
        <taxon>Enterobacterales</taxon>
        <taxon>Hafniaceae</taxon>
        <taxon>Hafnia</taxon>
    </lineage>
</organism>
<keyword evidence="5 9" id="KW-0479">Metal-binding</keyword>
<comment type="subcellular location">
    <subcellularLocation>
        <location evidence="1">Periplasm</location>
    </subcellularLocation>
</comment>
<evidence type="ECO:0000256" key="5">
    <source>
        <dbReference type="ARBA" id="ARBA00022723"/>
    </source>
</evidence>
<dbReference type="Gene3D" id="3.40.50.740">
    <property type="match status" value="1"/>
</dbReference>
<feature type="binding site" evidence="9">
    <location>
        <position position="524"/>
    </location>
    <ligand>
        <name>Mo-bis(molybdopterin guanine dinucleotide)</name>
        <dbReference type="ChEBI" id="CHEBI:60539"/>
    </ligand>
</feature>
<dbReference type="NCBIfam" id="TIGR00509">
    <property type="entry name" value="bisC_fam"/>
    <property type="match status" value="1"/>
</dbReference>
<feature type="domain" description="Molybdopterin dinucleotide-binding" evidence="11">
    <location>
        <begin position="681"/>
        <end position="802"/>
    </location>
</feature>
<keyword evidence="8" id="KW-0560">Oxidoreductase</keyword>
<dbReference type="GO" id="GO:0009061">
    <property type="term" value="P:anaerobic respiration"/>
    <property type="evidence" value="ECO:0007669"/>
    <property type="project" value="TreeGrafter"/>
</dbReference>
<keyword evidence="7" id="KW-0574">Periplasm</keyword>
<feature type="domain" description="Molybdopterin oxidoreductase" evidence="10">
    <location>
        <begin position="92"/>
        <end position="564"/>
    </location>
</feature>
<dbReference type="GO" id="GO:0050626">
    <property type="term" value="F:trimethylamine-N-oxide reductase (cytochrome c) activity"/>
    <property type="evidence" value="ECO:0007669"/>
    <property type="project" value="UniProtKB-EC"/>
</dbReference>
<dbReference type="SUPFAM" id="SSF50692">
    <property type="entry name" value="ADC-like"/>
    <property type="match status" value="1"/>
</dbReference>
<dbReference type="GO" id="GO:0030288">
    <property type="term" value="C:outer membrane-bounded periplasmic space"/>
    <property type="evidence" value="ECO:0007669"/>
    <property type="project" value="TreeGrafter"/>
</dbReference>
<evidence type="ECO:0000256" key="2">
    <source>
        <dbReference type="ARBA" id="ARBA00010312"/>
    </source>
</evidence>
<comment type="cofactor">
    <cofactor evidence="9">
        <name>Mo-bis(molybdopterin guanine dinucleotide)</name>
        <dbReference type="ChEBI" id="CHEBI:60539"/>
    </cofactor>
    <text evidence="9">Binds 1 molybdenum-bis(molybdopterin guanine dinucleotide) (Mo-bis-MGD) cofactor per subunit.</text>
</comment>
<dbReference type="PANTHER" id="PTHR43742">
    <property type="entry name" value="TRIMETHYLAMINE-N-OXIDE REDUCTASE"/>
    <property type="match status" value="1"/>
</dbReference>
<dbReference type="FunFam" id="2.40.40.20:FF:000009">
    <property type="entry name" value="Biotin sulfoxide reductase 2"/>
    <property type="match status" value="1"/>
</dbReference>
<dbReference type="KEGG" id="hav:AT03_19430"/>
<dbReference type="EC" id="1.7.2.3" evidence="3"/>
<keyword evidence="4 9" id="KW-0500">Molybdenum</keyword>
<dbReference type="SUPFAM" id="SSF53706">
    <property type="entry name" value="Formate dehydrogenase/DMSO reductase, domains 1-3"/>
    <property type="match status" value="1"/>
</dbReference>
<feature type="binding site" evidence="9">
    <location>
        <position position="554"/>
    </location>
    <ligand>
        <name>Mo-bis(molybdopterin guanine dinucleotide)</name>
        <dbReference type="ChEBI" id="CHEBI:60539"/>
    </ligand>
</feature>
<dbReference type="PROSITE" id="PS51318">
    <property type="entry name" value="TAT"/>
    <property type="match status" value="1"/>
</dbReference>
<dbReference type="Pfam" id="PF01568">
    <property type="entry name" value="Molydop_binding"/>
    <property type="match status" value="1"/>
</dbReference>
<dbReference type="RefSeq" id="WP_025798337.1">
    <property type="nucleotide sequence ID" value="NZ_CP009706.1"/>
</dbReference>
<evidence type="ECO:0000256" key="6">
    <source>
        <dbReference type="ARBA" id="ARBA00022729"/>
    </source>
</evidence>